<protein>
    <recommendedName>
        <fullName evidence="5">DNA repair ATPase</fullName>
    </recommendedName>
</protein>
<feature type="region of interest" description="Disordered" evidence="2">
    <location>
        <begin position="417"/>
        <end position="485"/>
    </location>
</feature>
<evidence type="ECO:0000313" key="3">
    <source>
        <dbReference type="EMBL" id="VBA37515.1"/>
    </source>
</evidence>
<feature type="compositionally biased region" description="Basic and acidic residues" evidence="2">
    <location>
        <begin position="37"/>
        <end position="47"/>
    </location>
</feature>
<feature type="compositionally biased region" description="Pro residues" evidence="2">
    <location>
        <begin position="48"/>
        <end position="66"/>
    </location>
</feature>
<keyword evidence="1" id="KW-0175">Coiled coil</keyword>
<proteinExistence type="predicted"/>
<accession>A0A498PZN3</accession>
<organism evidence="3 4">
    <name type="scientific">Mycobacterium attenuatum</name>
    <dbReference type="NCBI Taxonomy" id="2341086"/>
    <lineage>
        <taxon>Bacteria</taxon>
        <taxon>Bacillati</taxon>
        <taxon>Actinomycetota</taxon>
        <taxon>Actinomycetes</taxon>
        <taxon>Mycobacteriales</taxon>
        <taxon>Mycobacteriaceae</taxon>
        <taxon>Mycobacterium</taxon>
    </lineage>
</organism>
<evidence type="ECO:0000256" key="2">
    <source>
        <dbReference type="SAM" id="MobiDB-lite"/>
    </source>
</evidence>
<dbReference type="EMBL" id="UPHP01000045">
    <property type="protein sequence ID" value="VBA37515.1"/>
    <property type="molecule type" value="Genomic_DNA"/>
</dbReference>
<evidence type="ECO:0000256" key="1">
    <source>
        <dbReference type="SAM" id="Coils"/>
    </source>
</evidence>
<gene>
    <name evidence="3" type="ORF">LAUMK136_01969</name>
</gene>
<sequence length="485" mass="53656">MTHRAVIEELPAVRVPLRAADARVFDARRVQRVGDEHMTADEPRGSEPHPPVPGPVPGPAPRPGPRAGPVSRSLRHPVAAPPHSDPHRFGRVDDDGTVWLITAAGERVVGTWQAGDAEAAFAHFGRRFDDLSTEVTLMEERLASGTGDARKIRANAIAVAETLPTASVLGDIDALAQRLDSLRERAEAMVAAERTRRDEHRAAQTARKEALAAEAEELAANSTQWKAAGDRMRTILDEWKTITGLDRKVDDALWKRYSAARETFNRRRGSHFAELDRERSGVRQTKERLCERAEELSDSTDWTATSAEFRKLLTEWKAAGRTSKDVDDALWRRFKAAQDSFFTARNAATAEKDAELQANAAAKEALLAQAEKLDTSNLDTARAALRSIADKWDAIGRVPRERSAELERRLRAVEKKVRDAGESEWADPQAQARAEQFRARAEQFEQQAAKAAAAGKAKEAEQAKANAEQWRQWAEAAADALSRRS</sequence>
<name>A0A498PZN3_9MYCO</name>
<reference evidence="3 4" key="1">
    <citation type="submission" date="2018-09" db="EMBL/GenBank/DDBJ databases">
        <authorList>
            <person name="Tagini F."/>
        </authorList>
    </citation>
    <scope>NUCLEOTIDE SEQUENCE [LARGE SCALE GENOMIC DNA]</scope>
    <source>
        <strain evidence="3 4">MK136</strain>
    </source>
</reference>
<dbReference type="InterPro" id="IPR007139">
    <property type="entry name" value="DUF349"/>
</dbReference>
<dbReference type="AlphaFoldDB" id="A0A498PZN3"/>
<keyword evidence="4" id="KW-1185">Reference proteome</keyword>
<feature type="compositionally biased region" description="Low complexity" evidence="2">
    <location>
        <begin position="463"/>
        <end position="485"/>
    </location>
</feature>
<feature type="compositionally biased region" description="Low complexity" evidence="2">
    <location>
        <begin position="444"/>
        <end position="455"/>
    </location>
</feature>
<dbReference type="Pfam" id="PF03993">
    <property type="entry name" value="DUF349"/>
    <property type="match status" value="3"/>
</dbReference>
<dbReference type="Proteomes" id="UP000273307">
    <property type="component" value="Unassembled WGS sequence"/>
</dbReference>
<evidence type="ECO:0008006" key="5">
    <source>
        <dbReference type="Google" id="ProtNLM"/>
    </source>
</evidence>
<feature type="region of interest" description="Disordered" evidence="2">
    <location>
        <begin position="37"/>
        <end position="92"/>
    </location>
</feature>
<evidence type="ECO:0000313" key="4">
    <source>
        <dbReference type="Proteomes" id="UP000273307"/>
    </source>
</evidence>
<feature type="coiled-coil region" evidence="1">
    <location>
        <begin position="172"/>
        <end position="221"/>
    </location>
</feature>